<dbReference type="InterPro" id="IPR000387">
    <property type="entry name" value="Tyr_Pase_dom"/>
</dbReference>
<gene>
    <name evidence="2" type="ORF">GCM10011390_42450</name>
</gene>
<accession>A0A916ZY21</accession>
<dbReference type="PROSITE" id="PS50056">
    <property type="entry name" value="TYR_PHOSPHATASE_2"/>
    <property type="match status" value="1"/>
</dbReference>
<name>A0A916ZY21_9HYPH</name>
<reference evidence="2" key="1">
    <citation type="journal article" date="2014" name="Int. J. Syst. Evol. Microbiol.">
        <title>Complete genome sequence of Corynebacterium casei LMG S-19264T (=DSM 44701T), isolated from a smear-ripened cheese.</title>
        <authorList>
            <consortium name="US DOE Joint Genome Institute (JGI-PGF)"/>
            <person name="Walter F."/>
            <person name="Albersmeier A."/>
            <person name="Kalinowski J."/>
            <person name="Ruckert C."/>
        </authorList>
    </citation>
    <scope>NUCLEOTIDE SEQUENCE</scope>
    <source>
        <strain evidence="2">CGMCC 1.15367</strain>
    </source>
</reference>
<proteinExistence type="predicted"/>
<dbReference type="Proteomes" id="UP000644699">
    <property type="component" value="Unassembled WGS sequence"/>
</dbReference>
<organism evidence="2 3">
    <name type="scientific">Aureimonas endophytica</name>
    <dbReference type="NCBI Taxonomy" id="2027858"/>
    <lineage>
        <taxon>Bacteria</taxon>
        <taxon>Pseudomonadati</taxon>
        <taxon>Pseudomonadota</taxon>
        <taxon>Alphaproteobacteria</taxon>
        <taxon>Hyphomicrobiales</taxon>
        <taxon>Aurantimonadaceae</taxon>
        <taxon>Aureimonas</taxon>
    </lineage>
</organism>
<keyword evidence="3" id="KW-1185">Reference proteome</keyword>
<reference evidence="2" key="2">
    <citation type="submission" date="2020-09" db="EMBL/GenBank/DDBJ databases">
        <authorList>
            <person name="Sun Q."/>
            <person name="Zhou Y."/>
        </authorList>
    </citation>
    <scope>NUCLEOTIDE SEQUENCE</scope>
    <source>
        <strain evidence="2">CGMCC 1.15367</strain>
    </source>
</reference>
<dbReference type="InterPro" id="IPR029021">
    <property type="entry name" value="Prot-tyrosine_phosphatase-like"/>
</dbReference>
<evidence type="ECO:0000259" key="1">
    <source>
        <dbReference type="PROSITE" id="PS50056"/>
    </source>
</evidence>
<dbReference type="SUPFAM" id="SSF52799">
    <property type="entry name" value="(Phosphotyrosine protein) phosphatases II"/>
    <property type="match status" value="1"/>
</dbReference>
<dbReference type="InterPro" id="IPR016130">
    <property type="entry name" value="Tyr_Pase_AS"/>
</dbReference>
<dbReference type="Gene3D" id="3.90.190.10">
    <property type="entry name" value="Protein tyrosine phosphatase superfamily"/>
    <property type="match status" value="1"/>
</dbReference>
<dbReference type="RefSeq" id="WP_188912060.1">
    <property type="nucleotide sequence ID" value="NZ_BMIQ01000008.1"/>
</dbReference>
<comment type="caution">
    <text evidence="2">The sequence shown here is derived from an EMBL/GenBank/DDBJ whole genome shotgun (WGS) entry which is preliminary data.</text>
</comment>
<evidence type="ECO:0000313" key="2">
    <source>
        <dbReference type="EMBL" id="GGE18770.1"/>
    </source>
</evidence>
<dbReference type="EMBL" id="BMIQ01000008">
    <property type="protein sequence ID" value="GGE18770.1"/>
    <property type="molecule type" value="Genomic_DNA"/>
</dbReference>
<feature type="domain" description="Tyrosine specific protein phosphatases" evidence="1">
    <location>
        <begin position="69"/>
        <end position="124"/>
    </location>
</feature>
<sequence>MTYLVVSSLADLPATVDTHGARDVVTLINVGTPVTRPDPIAEDRHLFIGVSDIVEPMDGMILPDTSHLDRLLDFGRRWDRQAPLAIHCFAGISRSTAAAYILALAINPDLDEQALAEELRRRAPTATPNARLVALADEKLGRSGRMIAAIRSIGRGADAFAGTPFILPLVLEAEALADMPVVQPVG</sequence>
<dbReference type="AlphaFoldDB" id="A0A916ZY21"/>
<protein>
    <submittedName>
        <fullName evidence="2">Protein-tyrosine-phosphatase</fullName>
    </submittedName>
</protein>
<evidence type="ECO:0000313" key="3">
    <source>
        <dbReference type="Proteomes" id="UP000644699"/>
    </source>
</evidence>
<dbReference type="PROSITE" id="PS00383">
    <property type="entry name" value="TYR_PHOSPHATASE_1"/>
    <property type="match status" value="1"/>
</dbReference>